<dbReference type="Proteomes" id="UP001155057">
    <property type="component" value="Unassembled WGS sequence"/>
</dbReference>
<reference evidence="1" key="1">
    <citation type="submission" date="2022-08" db="EMBL/GenBank/DDBJ databases">
        <title>Genomic Encyclopedia of Type Strains, Phase V (KMG-V): Genome sequencing to study the core and pangenomes of soil and plant-associated prokaryotes.</title>
        <authorList>
            <person name="Whitman W."/>
        </authorList>
    </citation>
    <scope>NUCLEOTIDE SEQUENCE</scope>
    <source>
        <strain evidence="1">SP3049</strain>
    </source>
</reference>
<accession>A0A9X2TJP1</accession>
<protein>
    <submittedName>
        <fullName evidence="1">Uncharacterized protein</fullName>
    </submittedName>
</protein>
<proteinExistence type="predicted"/>
<dbReference type="EMBL" id="JANUAE010000004">
    <property type="protein sequence ID" value="MCS3709963.1"/>
    <property type="molecule type" value="Genomic_DNA"/>
</dbReference>
<evidence type="ECO:0000313" key="1">
    <source>
        <dbReference type="EMBL" id="MCS3709963.1"/>
    </source>
</evidence>
<evidence type="ECO:0000313" key="2">
    <source>
        <dbReference type="Proteomes" id="UP001155057"/>
    </source>
</evidence>
<sequence>MRIRSDIDIRDRDLRLLRMADTSATETYVEAKSVVRTYPQSGAKSTILVYEMNGTLYRTCCGPHTEAVVQDEEEEPTRSLVELEMKEDVEQTVLDDYGKRFKKAKSSPLTNLPGRPS</sequence>
<gene>
    <name evidence="1" type="ORF">GGP61_001567</name>
</gene>
<dbReference type="RefSeq" id="WP_259123963.1">
    <property type="nucleotide sequence ID" value="NZ_JANTZO010000005.1"/>
</dbReference>
<dbReference type="AlphaFoldDB" id="A0A9X2TJP1"/>
<organism evidence="1 2">
    <name type="scientific">Salinibacter ruber</name>
    <dbReference type="NCBI Taxonomy" id="146919"/>
    <lineage>
        <taxon>Bacteria</taxon>
        <taxon>Pseudomonadati</taxon>
        <taxon>Rhodothermota</taxon>
        <taxon>Rhodothermia</taxon>
        <taxon>Rhodothermales</taxon>
        <taxon>Salinibacteraceae</taxon>
        <taxon>Salinibacter</taxon>
    </lineage>
</organism>
<name>A0A9X2TJP1_9BACT</name>
<comment type="caution">
    <text evidence="1">The sequence shown here is derived from an EMBL/GenBank/DDBJ whole genome shotgun (WGS) entry which is preliminary data.</text>
</comment>